<proteinExistence type="predicted"/>
<feature type="region of interest" description="Disordered" evidence="1">
    <location>
        <begin position="83"/>
        <end position="110"/>
    </location>
</feature>
<comment type="caution">
    <text evidence="2">The sequence shown here is derived from an EMBL/GenBank/DDBJ whole genome shotgun (WGS) entry which is preliminary data.</text>
</comment>
<dbReference type="Proteomes" id="UP001066276">
    <property type="component" value="Chromosome 7"/>
</dbReference>
<organism evidence="2 3">
    <name type="scientific">Pleurodeles waltl</name>
    <name type="common">Iberian ribbed newt</name>
    <dbReference type="NCBI Taxonomy" id="8319"/>
    <lineage>
        <taxon>Eukaryota</taxon>
        <taxon>Metazoa</taxon>
        <taxon>Chordata</taxon>
        <taxon>Craniata</taxon>
        <taxon>Vertebrata</taxon>
        <taxon>Euteleostomi</taxon>
        <taxon>Amphibia</taxon>
        <taxon>Batrachia</taxon>
        <taxon>Caudata</taxon>
        <taxon>Salamandroidea</taxon>
        <taxon>Salamandridae</taxon>
        <taxon>Pleurodelinae</taxon>
        <taxon>Pleurodeles</taxon>
    </lineage>
</organism>
<evidence type="ECO:0000256" key="1">
    <source>
        <dbReference type="SAM" id="MobiDB-lite"/>
    </source>
</evidence>
<gene>
    <name evidence="2" type="ORF">NDU88_000632</name>
</gene>
<keyword evidence="3" id="KW-1185">Reference proteome</keyword>
<name>A0AAV7P8T5_PLEWA</name>
<evidence type="ECO:0000313" key="3">
    <source>
        <dbReference type="Proteomes" id="UP001066276"/>
    </source>
</evidence>
<dbReference type="AlphaFoldDB" id="A0AAV7P8T5"/>
<dbReference type="EMBL" id="JANPWB010000011">
    <property type="protein sequence ID" value="KAJ1122128.1"/>
    <property type="molecule type" value="Genomic_DNA"/>
</dbReference>
<protein>
    <submittedName>
        <fullName evidence="2">Uncharacterized protein</fullName>
    </submittedName>
</protein>
<reference evidence="2" key="1">
    <citation type="journal article" date="2022" name="bioRxiv">
        <title>Sequencing and chromosome-scale assembly of the giantPleurodeles waltlgenome.</title>
        <authorList>
            <person name="Brown T."/>
            <person name="Elewa A."/>
            <person name="Iarovenko S."/>
            <person name="Subramanian E."/>
            <person name="Araus A.J."/>
            <person name="Petzold A."/>
            <person name="Susuki M."/>
            <person name="Suzuki K.-i.T."/>
            <person name="Hayashi T."/>
            <person name="Toyoda A."/>
            <person name="Oliveira C."/>
            <person name="Osipova E."/>
            <person name="Leigh N.D."/>
            <person name="Simon A."/>
            <person name="Yun M.H."/>
        </authorList>
    </citation>
    <scope>NUCLEOTIDE SEQUENCE</scope>
    <source>
        <strain evidence="2">20211129_DDA</strain>
        <tissue evidence="2">Liver</tissue>
    </source>
</reference>
<accession>A0AAV7P8T5</accession>
<evidence type="ECO:0000313" key="2">
    <source>
        <dbReference type="EMBL" id="KAJ1122128.1"/>
    </source>
</evidence>
<feature type="compositionally biased region" description="Low complexity" evidence="1">
    <location>
        <begin position="83"/>
        <end position="100"/>
    </location>
</feature>
<sequence length="131" mass="14618">MAPQYTLELQMSILTQEEEPIVLLDSESNLLQPRPKLHPFLTLGNSDFGTLLLDYNLPDPDDDRSQVPDVEKLILYRQVASGLTTSPDTGLDLPTTDTRPMSSQGSCRQGRPHKSLLIKLTDKLLGSWVKT</sequence>